<dbReference type="Proteomes" id="UP000276254">
    <property type="component" value="Chromosome"/>
</dbReference>
<dbReference type="Gene3D" id="3.40.50.720">
    <property type="entry name" value="NAD(P)-binding Rossmann-like Domain"/>
    <property type="match status" value="1"/>
</dbReference>
<protein>
    <submittedName>
        <fullName evidence="2">SDR family oxidoreductase</fullName>
    </submittedName>
</protein>
<dbReference type="InterPro" id="IPR002347">
    <property type="entry name" value="SDR_fam"/>
</dbReference>
<dbReference type="InterPro" id="IPR036291">
    <property type="entry name" value="NAD(P)-bd_dom_sf"/>
</dbReference>
<dbReference type="PANTHER" id="PTHR42760">
    <property type="entry name" value="SHORT-CHAIN DEHYDROGENASES/REDUCTASES FAMILY MEMBER"/>
    <property type="match status" value="1"/>
</dbReference>
<accession>A0A494TCB4</accession>
<dbReference type="KEGG" id="spha:D3Y57_15500"/>
<proteinExistence type="inferred from homology"/>
<dbReference type="AlphaFoldDB" id="A0A494TCB4"/>
<dbReference type="PRINTS" id="PR00081">
    <property type="entry name" value="GDHRDH"/>
</dbReference>
<sequence length="252" mass="26255">MTWTDLRYDFTGARVLVTGGTSGLGAAIASAYREGGAEVSITGTRATAADYDDDLSGYRYLQLDVERPEQVQAVAAAQENLDILVNNAGLALASTGFDEHDPAVFDRSLSMHLSSAYRMAHGCRAALARSQRPGGGAVVGIASMTSFFGIELIPGYGAAKTGLVGLTRVLAVAWAKDRIRVNAVAAGLTRSRMTAGTFDDPAWTQPTLDRTPLGRLGEPVDIAGAVLFLTSSAASWITGQVLPVDGGFTVAG</sequence>
<evidence type="ECO:0000313" key="3">
    <source>
        <dbReference type="Proteomes" id="UP000276254"/>
    </source>
</evidence>
<dbReference type="Pfam" id="PF13561">
    <property type="entry name" value="adh_short_C2"/>
    <property type="match status" value="1"/>
</dbReference>
<comment type="similarity">
    <text evidence="1">Belongs to the short-chain dehydrogenases/reductases (SDR) family.</text>
</comment>
<dbReference type="OrthoDB" id="286404at2"/>
<dbReference type="PANTHER" id="PTHR42760:SF132">
    <property type="entry name" value="SHORT-CHAIN DEHYDROGENASE_REDUCTASE FAMILY PROTEIN"/>
    <property type="match status" value="1"/>
</dbReference>
<organism evidence="2 3">
    <name type="scientific">Sphingomonas paeninsulae</name>
    <dbReference type="NCBI Taxonomy" id="2319844"/>
    <lineage>
        <taxon>Bacteria</taxon>
        <taxon>Pseudomonadati</taxon>
        <taxon>Pseudomonadota</taxon>
        <taxon>Alphaproteobacteria</taxon>
        <taxon>Sphingomonadales</taxon>
        <taxon>Sphingomonadaceae</taxon>
        <taxon>Sphingomonas</taxon>
    </lineage>
</organism>
<dbReference type="PROSITE" id="PS00061">
    <property type="entry name" value="ADH_SHORT"/>
    <property type="match status" value="1"/>
</dbReference>
<evidence type="ECO:0000313" key="2">
    <source>
        <dbReference type="EMBL" id="AYJ87087.1"/>
    </source>
</evidence>
<reference evidence="2 3" key="1">
    <citation type="submission" date="2018-09" db="EMBL/GenBank/DDBJ databases">
        <title>Sphingomonas peninsula sp. nov., isolated from fildes peninsula, Antarctic soil.</title>
        <authorList>
            <person name="Yingchao G."/>
        </authorList>
    </citation>
    <scope>NUCLEOTIDE SEQUENCE [LARGE SCALE GENOMIC DNA]</scope>
    <source>
        <strain evidence="2 3">YZ-8</strain>
    </source>
</reference>
<dbReference type="FunFam" id="3.40.50.720:FF:000084">
    <property type="entry name" value="Short-chain dehydrogenase reductase"/>
    <property type="match status" value="1"/>
</dbReference>
<dbReference type="RefSeq" id="WP_121154030.1">
    <property type="nucleotide sequence ID" value="NZ_CP032829.1"/>
</dbReference>
<name>A0A494TCB4_SPHPE</name>
<evidence type="ECO:0000256" key="1">
    <source>
        <dbReference type="ARBA" id="ARBA00006484"/>
    </source>
</evidence>
<gene>
    <name evidence="2" type="ORF">D3Y57_15500</name>
</gene>
<dbReference type="EMBL" id="CP032829">
    <property type="protein sequence ID" value="AYJ87087.1"/>
    <property type="molecule type" value="Genomic_DNA"/>
</dbReference>
<dbReference type="InterPro" id="IPR020904">
    <property type="entry name" value="Sc_DH/Rdtase_CS"/>
</dbReference>
<keyword evidence="3" id="KW-1185">Reference proteome</keyword>
<dbReference type="SUPFAM" id="SSF51735">
    <property type="entry name" value="NAD(P)-binding Rossmann-fold domains"/>
    <property type="match status" value="1"/>
</dbReference>
<dbReference type="GO" id="GO:0016616">
    <property type="term" value="F:oxidoreductase activity, acting on the CH-OH group of donors, NAD or NADP as acceptor"/>
    <property type="evidence" value="ECO:0007669"/>
    <property type="project" value="TreeGrafter"/>
</dbReference>
<dbReference type="PRINTS" id="PR00080">
    <property type="entry name" value="SDRFAMILY"/>
</dbReference>